<dbReference type="InterPro" id="IPR014614">
    <property type="entry name" value="KsdD_DH"/>
</dbReference>
<reference evidence="1 2" key="1">
    <citation type="journal article" date="2019" name="Int. J. Syst. Evol. Microbiol.">
        <title>The Global Catalogue of Microorganisms (GCM) 10K type strain sequencing project: providing services to taxonomists for standard genome sequencing and annotation.</title>
        <authorList>
            <consortium name="The Broad Institute Genomics Platform"/>
            <consortium name="The Broad Institute Genome Sequencing Center for Infectious Disease"/>
            <person name="Wu L."/>
            <person name="Ma J."/>
        </authorList>
    </citation>
    <scope>NUCLEOTIDE SEQUENCE [LARGE SCALE GENOMIC DNA]</scope>
    <source>
        <strain evidence="1 2">JCM 9731</strain>
    </source>
</reference>
<gene>
    <name evidence="1" type="ORF">GCM10008967_01810</name>
</gene>
<dbReference type="PANTHER" id="PTHR43260:SF1">
    <property type="entry name" value="KSDD-LIKE STEROID DEHYDROGENASE RV0785"/>
    <property type="match status" value="1"/>
</dbReference>
<accession>A0ABN0VQT3</accession>
<dbReference type="Proteomes" id="UP001500782">
    <property type="component" value="Unassembled WGS sequence"/>
</dbReference>
<sequence>MEHLKPSKRQGYSYSWFILTQKIIEKEFALSGSEQNPDLTEKSIKKVLSRILPGPTPPVQALWIKERILS</sequence>
<evidence type="ECO:0000313" key="1">
    <source>
        <dbReference type="EMBL" id="GAA0314938.1"/>
    </source>
</evidence>
<dbReference type="EMBL" id="BAAADJ010000003">
    <property type="protein sequence ID" value="GAA0314938.1"/>
    <property type="molecule type" value="Genomic_DNA"/>
</dbReference>
<organism evidence="1 2">
    <name type="scientific">Bacillus carboniphilus</name>
    <dbReference type="NCBI Taxonomy" id="86663"/>
    <lineage>
        <taxon>Bacteria</taxon>
        <taxon>Bacillati</taxon>
        <taxon>Bacillota</taxon>
        <taxon>Bacilli</taxon>
        <taxon>Bacillales</taxon>
        <taxon>Bacillaceae</taxon>
        <taxon>Bacillus</taxon>
    </lineage>
</organism>
<proteinExistence type="predicted"/>
<protein>
    <submittedName>
        <fullName evidence="1">Uncharacterized protein</fullName>
    </submittedName>
</protein>
<dbReference type="PANTHER" id="PTHR43260">
    <property type="entry name" value="3-KETOSTEROID-DELTA-1-DEHYDROGENASE"/>
    <property type="match status" value="1"/>
</dbReference>
<keyword evidence="2" id="KW-1185">Reference proteome</keyword>
<evidence type="ECO:0000313" key="2">
    <source>
        <dbReference type="Proteomes" id="UP001500782"/>
    </source>
</evidence>
<comment type="caution">
    <text evidence="1">The sequence shown here is derived from an EMBL/GenBank/DDBJ whole genome shotgun (WGS) entry which is preliminary data.</text>
</comment>
<name>A0ABN0VQT3_9BACI</name>